<accession>A0AB39NC92</accession>
<proteinExistence type="predicted"/>
<dbReference type="InterPro" id="IPR043519">
    <property type="entry name" value="NT_sf"/>
</dbReference>
<dbReference type="Gene3D" id="3.30.460.10">
    <property type="entry name" value="Beta Polymerase, domain 2"/>
    <property type="match status" value="1"/>
</dbReference>
<dbReference type="SUPFAM" id="SSF81301">
    <property type="entry name" value="Nucleotidyltransferase"/>
    <property type="match status" value="1"/>
</dbReference>
<dbReference type="PANTHER" id="PTHR34822:SF1">
    <property type="entry name" value="GRPB FAMILY PROTEIN"/>
    <property type="match status" value="1"/>
</dbReference>
<gene>
    <name evidence="1" type="ORF">AB5J55_44005</name>
</gene>
<dbReference type="AlphaFoldDB" id="A0AB39NC92"/>
<dbReference type="PANTHER" id="PTHR34822">
    <property type="entry name" value="GRPB DOMAIN PROTEIN (AFU_ORTHOLOGUE AFUA_1G01530)"/>
    <property type="match status" value="1"/>
</dbReference>
<dbReference type="Pfam" id="PF04229">
    <property type="entry name" value="GrpB"/>
    <property type="match status" value="1"/>
</dbReference>
<evidence type="ECO:0000313" key="1">
    <source>
        <dbReference type="EMBL" id="XDQ16045.1"/>
    </source>
</evidence>
<dbReference type="RefSeq" id="WP_369275968.1">
    <property type="nucleotide sequence ID" value="NZ_CP163432.1"/>
</dbReference>
<organism evidence="1">
    <name type="scientific">Streptomyces sp. R11</name>
    <dbReference type="NCBI Taxonomy" id="3238625"/>
    <lineage>
        <taxon>Bacteria</taxon>
        <taxon>Bacillati</taxon>
        <taxon>Actinomycetota</taxon>
        <taxon>Actinomycetes</taxon>
        <taxon>Kitasatosporales</taxon>
        <taxon>Streptomycetaceae</taxon>
        <taxon>Streptomyces</taxon>
    </lineage>
</organism>
<dbReference type="EMBL" id="CP163432">
    <property type="protein sequence ID" value="XDQ16045.1"/>
    <property type="molecule type" value="Genomic_DNA"/>
</dbReference>
<name>A0AB39NC92_9ACTN</name>
<reference evidence="1" key="1">
    <citation type="submission" date="2024-07" db="EMBL/GenBank/DDBJ databases">
        <authorList>
            <person name="Yu S.T."/>
        </authorList>
    </citation>
    <scope>NUCLEOTIDE SEQUENCE</scope>
    <source>
        <strain evidence="1">R11</strain>
    </source>
</reference>
<sequence length="183" mass="20685">MDDEKIVISEYDPAWPAWFEQAAQEIRGALGAAALQIDHIGSTSVPGLPAKPLIDINLLVTDPEEESAYVPQLEAAGYSLLIRQPDYHGHRMLRRDVPPVNLHVFQQGCAEAARVLLFRDLLRLNEPDRELYARTKHELATRTWKHLQDYSNAKSEVVGKILNRAQPSVWPVSGRTLYCSRHP</sequence>
<dbReference type="InterPro" id="IPR007344">
    <property type="entry name" value="GrpB/CoaE"/>
</dbReference>
<protein>
    <submittedName>
        <fullName evidence="1">GrpB family protein</fullName>
    </submittedName>
</protein>